<keyword evidence="2" id="KW-0472">Membrane</keyword>
<evidence type="ECO:0000313" key="3">
    <source>
        <dbReference type="EMBL" id="CAD7652060.1"/>
    </source>
</evidence>
<feature type="transmembrane region" description="Helical" evidence="2">
    <location>
        <begin position="39"/>
        <end position="59"/>
    </location>
</feature>
<evidence type="ECO:0000313" key="4">
    <source>
        <dbReference type="Proteomes" id="UP000728032"/>
    </source>
</evidence>
<dbReference type="Proteomes" id="UP000728032">
    <property type="component" value="Unassembled WGS sequence"/>
</dbReference>
<dbReference type="EMBL" id="CAJPVJ010005119">
    <property type="protein sequence ID" value="CAG2169247.1"/>
    <property type="molecule type" value="Genomic_DNA"/>
</dbReference>
<keyword evidence="2" id="KW-1133">Transmembrane helix</keyword>
<feature type="region of interest" description="Disordered" evidence="1">
    <location>
        <begin position="93"/>
        <end position="113"/>
    </location>
</feature>
<keyword evidence="4" id="KW-1185">Reference proteome</keyword>
<dbReference type="AlphaFoldDB" id="A0A7R9M202"/>
<evidence type="ECO:0000256" key="1">
    <source>
        <dbReference type="SAM" id="MobiDB-lite"/>
    </source>
</evidence>
<keyword evidence="2" id="KW-0812">Transmembrane</keyword>
<gene>
    <name evidence="3" type="ORF">ONB1V03_LOCUS8727</name>
</gene>
<dbReference type="EMBL" id="OC919944">
    <property type="protein sequence ID" value="CAD7652060.1"/>
    <property type="molecule type" value="Genomic_DNA"/>
</dbReference>
<protein>
    <submittedName>
        <fullName evidence="3">Uncharacterized protein</fullName>
    </submittedName>
</protein>
<name>A0A7R9M202_9ACAR</name>
<reference evidence="3" key="1">
    <citation type="submission" date="2020-11" db="EMBL/GenBank/DDBJ databases">
        <authorList>
            <person name="Tran Van P."/>
        </authorList>
    </citation>
    <scope>NUCLEOTIDE SEQUENCE</scope>
</reference>
<proteinExistence type="predicted"/>
<evidence type="ECO:0000256" key="2">
    <source>
        <dbReference type="SAM" id="Phobius"/>
    </source>
</evidence>
<organism evidence="3">
    <name type="scientific">Oppiella nova</name>
    <dbReference type="NCBI Taxonomy" id="334625"/>
    <lineage>
        <taxon>Eukaryota</taxon>
        <taxon>Metazoa</taxon>
        <taxon>Ecdysozoa</taxon>
        <taxon>Arthropoda</taxon>
        <taxon>Chelicerata</taxon>
        <taxon>Arachnida</taxon>
        <taxon>Acari</taxon>
        <taxon>Acariformes</taxon>
        <taxon>Sarcoptiformes</taxon>
        <taxon>Oribatida</taxon>
        <taxon>Brachypylina</taxon>
        <taxon>Oppioidea</taxon>
        <taxon>Oppiidae</taxon>
        <taxon>Oppiella</taxon>
    </lineage>
</organism>
<accession>A0A7R9M202</accession>
<sequence length="241" mass="27029">MHLDVESGQQLIHSRLPRSQSQSLAISLRRRWKGLPRMARLYLMIGLVVTIFLILVLYLPRNEPFVEAIDKNPVLSPPQPRTDRLDDQIMNNKPNNQLIKPIVNDNTDNDNDFRRDRRVYTQSSDHTIATIDGLSLNVFKESAQRLESSEQKAIVEALRHSWEATRGGPTTSGPSLNPNTTGLLCLDLVMGLRWSAPHAYSRYASHECLSASTMAFCSLDSSLCADSLKTFSDKPSIVAIV</sequence>